<feature type="compositionally biased region" description="Basic and acidic residues" evidence="1">
    <location>
        <begin position="124"/>
        <end position="139"/>
    </location>
</feature>
<feature type="region of interest" description="Disordered" evidence="1">
    <location>
        <begin position="84"/>
        <end position="103"/>
    </location>
</feature>
<reference evidence="2 3" key="1">
    <citation type="submission" date="2014-06" db="EMBL/GenBank/DDBJ databases">
        <authorList>
            <consortium name="DOE Joint Genome Institute"/>
            <person name="Kuo A."/>
            <person name="Kohler A."/>
            <person name="Nagy L.G."/>
            <person name="Floudas D."/>
            <person name="Copeland A."/>
            <person name="Barry K.W."/>
            <person name="Cichocki N."/>
            <person name="Veneault-Fourrey C."/>
            <person name="LaButti K."/>
            <person name="Lindquist E.A."/>
            <person name="Lipzen A."/>
            <person name="Lundell T."/>
            <person name="Morin E."/>
            <person name="Murat C."/>
            <person name="Sun H."/>
            <person name="Tunlid A."/>
            <person name="Henrissat B."/>
            <person name="Grigoriev I.V."/>
            <person name="Hibbett D.S."/>
            <person name="Martin F."/>
            <person name="Nordberg H.P."/>
            <person name="Cantor M.N."/>
            <person name="Hua S.X."/>
        </authorList>
    </citation>
    <scope>NUCLEOTIDE SEQUENCE [LARGE SCALE GENOMIC DNA]</scope>
    <source>
        <strain evidence="2 3">ATCC 200175</strain>
    </source>
</reference>
<proteinExistence type="predicted"/>
<feature type="compositionally biased region" description="Basic residues" evidence="1">
    <location>
        <begin position="140"/>
        <end position="150"/>
    </location>
</feature>
<protein>
    <submittedName>
        <fullName evidence="2">Uncharacterized protein</fullName>
    </submittedName>
</protein>
<dbReference type="Proteomes" id="UP000053647">
    <property type="component" value="Unassembled WGS sequence"/>
</dbReference>
<feature type="compositionally biased region" description="Pro residues" evidence="1">
    <location>
        <begin position="114"/>
        <end position="123"/>
    </location>
</feature>
<name>A0A0C9SZV1_PAXIN</name>
<sequence>MSTPVDIQKFAIDVAYRLSSLRNFLEASEDLLRFNNSFTDIDIQRHGRVDRLLLPLTTQLVIRRNHDPYVQLGIADLMKNLDSRSQPHNKLPIEPSTSSPLPWRVPSNNIAASMPPPDVFPPKAPEDTGRKKRPFDFLVRRSRPVHRQHPPRPELDVKDSQSGGDTAPSTMRLFTRARRHFGIFCTGNKQLPQHPGR</sequence>
<dbReference type="OrthoDB" id="2793736at2759"/>
<dbReference type="EMBL" id="KN821625">
    <property type="protein sequence ID" value="KIJ04658.1"/>
    <property type="molecule type" value="Genomic_DNA"/>
</dbReference>
<organism evidence="2 3">
    <name type="scientific">Paxillus involutus ATCC 200175</name>
    <dbReference type="NCBI Taxonomy" id="664439"/>
    <lineage>
        <taxon>Eukaryota</taxon>
        <taxon>Fungi</taxon>
        <taxon>Dikarya</taxon>
        <taxon>Basidiomycota</taxon>
        <taxon>Agaricomycotina</taxon>
        <taxon>Agaricomycetes</taxon>
        <taxon>Agaricomycetidae</taxon>
        <taxon>Boletales</taxon>
        <taxon>Paxilineae</taxon>
        <taxon>Paxillaceae</taxon>
        <taxon>Paxillus</taxon>
    </lineage>
</organism>
<dbReference type="HOGENOM" id="CLU_093921_0_0_1"/>
<evidence type="ECO:0000313" key="2">
    <source>
        <dbReference type="EMBL" id="KIJ04658.1"/>
    </source>
</evidence>
<accession>A0A0C9SZV1</accession>
<evidence type="ECO:0000313" key="3">
    <source>
        <dbReference type="Proteomes" id="UP000053647"/>
    </source>
</evidence>
<feature type="region of interest" description="Disordered" evidence="1">
    <location>
        <begin position="109"/>
        <end position="169"/>
    </location>
</feature>
<evidence type="ECO:0000256" key="1">
    <source>
        <dbReference type="SAM" id="MobiDB-lite"/>
    </source>
</evidence>
<keyword evidence="3" id="KW-1185">Reference proteome</keyword>
<dbReference type="AlphaFoldDB" id="A0A0C9SZV1"/>
<feature type="compositionally biased region" description="Polar residues" evidence="1">
    <location>
        <begin position="160"/>
        <end position="169"/>
    </location>
</feature>
<reference evidence="3" key="2">
    <citation type="submission" date="2015-01" db="EMBL/GenBank/DDBJ databases">
        <title>Evolutionary Origins and Diversification of the Mycorrhizal Mutualists.</title>
        <authorList>
            <consortium name="DOE Joint Genome Institute"/>
            <consortium name="Mycorrhizal Genomics Consortium"/>
            <person name="Kohler A."/>
            <person name="Kuo A."/>
            <person name="Nagy L.G."/>
            <person name="Floudas D."/>
            <person name="Copeland A."/>
            <person name="Barry K.W."/>
            <person name="Cichocki N."/>
            <person name="Veneault-Fourrey C."/>
            <person name="LaButti K."/>
            <person name="Lindquist E.A."/>
            <person name="Lipzen A."/>
            <person name="Lundell T."/>
            <person name="Morin E."/>
            <person name="Murat C."/>
            <person name="Riley R."/>
            <person name="Ohm R."/>
            <person name="Sun H."/>
            <person name="Tunlid A."/>
            <person name="Henrissat B."/>
            <person name="Grigoriev I.V."/>
            <person name="Hibbett D.S."/>
            <person name="Martin F."/>
        </authorList>
    </citation>
    <scope>NUCLEOTIDE SEQUENCE [LARGE SCALE GENOMIC DNA]</scope>
    <source>
        <strain evidence="3">ATCC 200175</strain>
    </source>
</reference>
<gene>
    <name evidence="2" type="ORF">PAXINDRAFT_22045</name>
</gene>